<protein>
    <submittedName>
        <fullName evidence="1">Uncharacterized protein</fullName>
    </submittedName>
</protein>
<keyword evidence="2" id="KW-1185">Reference proteome</keyword>
<proteinExistence type="predicted"/>
<gene>
    <name evidence="1" type="ORF">CRE_30450</name>
</gene>
<dbReference type="EMBL" id="DS268615">
    <property type="protein sequence ID" value="EFO94217.1"/>
    <property type="molecule type" value="Genomic_DNA"/>
</dbReference>
<dbReference type="AlphaFoldDB" id="E3NDZ9"/>
<evidence type="ECO:0000313" key="2">
    <source>
        <dbReference type="Proteomes" id="UP000008281"/>
    </source>
</evidence>
<name>E3NDZ9_CAERE</name>
<organism evidence="2">
    <name type="scientific">Caenorhabditis remanei</name>
    <name type="common">Caenorhabditis vulgaris</name>
    <dbReference type="NCBI Taxonomy" id="31234"/>
    <lineage>
        <taxon>Eukaryota</taxon>
        <taxon>Metazoa</taxon>
        <taxon>Ecdysozoa</taxon>
        <taxon>Nematoda</taxon>
        <taxon>Chromadorea</taxon>
        <taxon>Rhabditida</taxon>
        <taxon>Rhabditina</taxon>
        <taxon>Rhabditomorpha</taxon>
        <taxon>Rhabditoidea</taxon>
        <taxon>Rhabditidae</taxon>
        <taxon>Peloderinae</taxon>
        <taxon>Caenorhabditis</taxon>
    </lineage>
</organism>
<dbReference type="Proteomes" id="UP000008281">
    <property type="component" value="Unassembled WGS sequence"/>
</dbReference>
<sequence>MVLPFHTSKIVFPSLEYMIVILKLFFQDDWSITIPNKSETQNNASHMSEKVMKDHSRTRHVLTHPYLKKNPKGQSAVAERGRIHDVDQSSATLFGTIPSAPSFGTVLSTPPFGTVPSAEPSGTVTPTTPIGTISSASPLETVPPNGFISNFLHYNQIMQNFGNNGPVTNILSTFQVPPATPLSFSSSDLPTTSNTHLQETPMVNLMDGNPEMLEQINELLTKSILEYQKTL</sequence>
<evidence type="ECO:0000313" key="1">
    <source>
        <dbReference type="EMBL" id="EFO94217.1"/>
    </source>
</evidence>
<reference evidence="1" key="1">
    <citation type="submission" date="2007-07" db="EMBL/GenBank/DDBJ databases">
        <title>PCAP assembly of the Caenorhabditis remanei genome.</title>
        <authorList>
            <consortium name="The Caenorhabditis remanei Sequencing Consortium"/>
            <person name="Wilson R.K."/>
        </authorList>
    </citation>
    <scope>NUCLEOTIDE SEQUENCE [LARGE SCALE GENOMIC DNA]</scope>
    <source>
        <strain evidence="1">PB4641</strain>
    </source>
</reference>
<accession>E3NDZ9</accession>
<dbReference type="HOGENOM" id="CLU_1200798_0_0_1"/>
<dbReference type="InParanoid" id="E3NDZ9"/>